<evidence type="ECO:0000259" key="8">
    <source>
        <dbReference type="Pfam" id="PF13396"/>
    </source>
</evidence>
<dbReference type="GO" id="GO:0005886">
    <property type="term" value="C:plasma membrane"/>
    <property type="evidence" value="ECO:0007669"/>
    <property type="project" value="UniProtKB-SubCell"/>
</dbReference>
<proteinExistence type="predicted"/>
<dbReference type="Pfam" id="PF13396">
    <property type="entry name" value="PLDc_N"/>
    <property type="match status" value="1"/>
</dbReference>
<feature type="chain" id="PRO_5040213866" description="Cardiolipin synthase N-terminal domain-containing protein" evidence="7">
    <location>
        <begin position="21"/>
        <end position="107"/>
    </location>
</feature>
<keyword evidence="2" id="KW-1003">Cell membrane</keyword>
<dbReference type="AlphaFoldDB" id="A0A9P8ZY73"/>
<dbReference type="RefSeq" id="XP_045959113.1">
    <property type="nucleotide sequence ID" value="XM_046096007.1"/>
</dbReference>
<dbReference type="GeneID" id="70124900"/>
<evidence type="ECO:0000256" key="4">
    <source>
        <dbReference type="ARBA" id="ARBA00022989"/>
    </source>
</evidence>
<keyword evidence="5 6" id="KW-0472">Membrane</keyword>
<feature type="transmembrane region" description="Helical" evidence="6">
    <location>
        <begin position="36"/>
        <end position="58"/>
    </location>
</feature>
<feature type="domain" description="Cardiolipin synthase N-terminal" evidence="8">
    <location>
        <begin position="51"/>
        <end position="92"/>
    </location>
</feature>
<name>A0A9P8ZY73_9PEZI</name>
<keyword evidence="3 6" id="KW-0812">Transmembrane</keyword>
<evidence type="ECO:0000256" key="3">
    <source>
        <dbReference type="ARBA" id="ARBA00022692"/>
    </source>
</evidence>
<evidence type="ECO:0000256" key="7">
    <source>
        <dbReference type="SAM" id="SignalP"/>
    </source>
</evidence>
<evidence type="ECO:0000313" key="10">
    <source>
        <dbReference type="Proteomes" id="UP000758603"/>
    </source>
</evidence>
<keyword evidence="7" id="KW-0732">Signal</keyword>
<evidence type="ECO:0000256" key="1">
    <source>
        <dbReference type="ARBA" id="ARBA00004651"/>
    </source>
</evidence>
<feature type="transmembrane region" description="Helical" evidence="6">
    <location>
        <begin position="70"/>
        <end position="91"/>
    </location>
</feature>
<comment type="caution">
    <text evidence="9">The sequence shown here is derived from an EMBL/GenBank/DDBJ whole genome shotgun (WGS) entry which is preliminary data.</text>
</comment>
<dbReference type="InterPro" id="IPR027379">
    <property type="entry name" value="CLS_N"/>
</dbReference>
<evidence type="ECO:0000256" key="2">
    <source>
        <dbReference type="ARBA" id="ARBA00022475"/>
    </source>
</evidence>
<protein>
    <recommendedName>
        <fullName evidence="8">Cardiolipin synthase N-terminal domain-containing protein</fullName>
    </recommendedName>
</protein>
<dbReference type="Proteomes" id="UP000758603">
    <property type="component" value="Unassembled WGS sequence"/>
</dbReference>
<gene>
    <name evidence="9" type="ORF">BKA67DRAFT_290157</name>
</gene>
<keyword evidence="10" id="KW-1185">Reference proteome</keyword>
<evidence type="ECO:0000313" key="9">
    <source>
        <dbReference type="EMBL" id="KAH6654843.1"/>
    </source>
</evidence>
<sequence length="107" mass="11674">MFQNMLTIFLQLCLATLALAAPMAGEITTAGHGDAWQYGTGGGIIGFVVLILDIIVFIEVLKSNRPPSHKVLWCLIVFLFPIVGMVIYYIFSNRQAHTGSGSYEPLA</sequence>
<keyword evidence="4 6" id="KW-1133">Transmembrane helix</keyword>
<accession>A0A9P8ZY73</accession>
<reference evidence="9" key="1">
    <citation type="journal article" date="2021" name="Nat. Commun.">
        <title>Genetic determinants of endophytism in the Arabidopsis root mycobiome.</title>
        <authorList>
            <person name="Mesny F."/>
            <person name="Miyauchi S."/>
            <person name="Thiergart T."/>
            <person name="Pickel B."/>
            <person name="Atanasova L."/>
            <person name="Karlsson M."/>
            <person name="Huettel B."/>
            <person name="Barry K.W."/>
            <person name="Haridas S."/>
            <person name="Chen C."/>
            <person name="Bauer D."/>
            <person name="Andreopoulos W."/>
            <person name="Pangilinan J."/>
            <person name="LaButti K."/>
            <person name="Riley R."/>
            <person name="Lipzen A."/>
            <person name="Clum A."/>
            <person name="Drula E."/>
            <person name="Henrissat B."/>
            <person name="Kohler A."/>
            <person name="Grigoriev I.V."/>
            <person name="Martin F.M."/>
            <person name="Hacquard S."/>
        </authorList>
    </citation>
    <scope>NUCLEOTIDE SEQUENCE</scope>
    <source>
        <strain evidence="9">MPI-SDFR-AT-0073</strain>
    </source>
</reference>
<evidence type="ECO:0000256" key="5">
    <source>
        <dbReference type="ARBA" id="ARBA00023136"/>
    </source>
</evidence>
<dbReference type="EMBL" id="JAGPXC010000004">
    <property type="protein sequence ID" value="KAH6654843.1"/>
    <property type="molecule type" value="Genomic_DNA"/>
</dbReference>
<organism evidence="9 10">
    <name type="scientific">Truncatella angustata</name>
    <dbReference type="NCBI Taxonomy" id="152316"/>
    <lineage>
        <taxon>Eukaryota</taxon>
        <taxon>Fungi</taxon>
        <taxon>Dikarya</taxon>
        <taxon>Ascomycota</taxon>
        <taxon>Pezizomycotina</taxon>
        <taxon>Sordariomycetes</taxon>
        <taxon>Xylariomycetidae</taxon>
        <taxon>Amphisphaeriales</taxon>
        <taxon>Sporocadaceae</taxon>
        <taxon>Truncatella</taxon>
    </lineage>
</organism>
<evidence type="ECO:0000256" key="6">
    <source>
        <dbReference type="SAM" id="Phobius"/>
    </source>
</evidence>
<dbReference type="OrthoDB" id="5193244at2759"/>
<feature type="signal peptide" evidence="7">
    <location>
        <begin position="1"/>
        <end position="20"/>
    </location>
</feature>
<comment type="subcellular location">
    <subcellularLocation>
        <location evidence="1">Cell membrane</location>
        <topology evidence="1">Multi-pass membrane protein</topology>
    </subcellularLocation>
</comment>